<dbReference type="SMART" id="SM00175">
    <property type="entry name" value="RAB"/>
    <property type="match status" value="1"/>
</dbReference>
<name>A0A8S0PCS3_OLEEU</name>
<dbReference type="GO" id="GO:0012505">
    <property type="term" value="C:endomembrane system"/>
    <property type="evidence" value="ECO:0007669"/>
    <property type="project" value="UniProtKB-SubCell"/>
</dbReference>
<dbReference type="AlphaFoldDB" id="A0A8S0PCS3"/>
<gene>
    <name evidence="5" type="ORF">OLEA9_A077251</name>
</gene>
<keyword evidence="6" id="KW-1185">Reference proteome</keyword>
<evidence type="ECO:0000256" key="1">
    <source>
        <dbReference type="ARBA" id="ARBA00006270"/>
    </source>
</evidence>
<comment type="caution">
    <text evidence="5">The sequence shown here is derived from an EMBL/GenBank/DDBJ whole genome shotgun (WGS) entry which is preliminary data.</text>
</comment>
<dbReference type="OrthoDB" id="9989112at2759"/>
<sequence length="127" mass="14493">MQWATARQERFRTIPSSYYCGAHGIIVVYDVIDQESFNNVKQWLNEIDRFAGDNVNKLLVGNKCELTAEKVVSTEIAKAFTDEIGNPFMEQVRKIPPMYSRLHGYGCLNQGQASILCVDYRIVRSVI</sequence>
<dbReference type="Pfam" id="PF00071">
    <property type="entry name" value="Ras"/>
    <property type="match status" value="1"/>
</dbReference>
<dbReference type="PROSITE" id="PS51421">
    <property type="entry name" value="RAS"/>
    <property type="match status" value="1"/>
</dbReference>
<evidence type="ECO:0000313" key="5">
    <source>
        <dbReference type="EMBL" id="CAA2938937.1"/>
    </source>
</evidence>
<dbReference type="GO" id="GO:0005525">
    <property type="term" value="F:GTP binding"/>
    <property type="evidence" value="ECO:0007669"/>
    <property type="project" value="UniProtKB-KW"/>
</dbReference>
<reference evidence="5 6" key="1">
    <citation type="submission" date="2019-12" db="EMBL/GenBank/DDBJ databases">
        <authorList>
            <person name="Alioto T."/>
            <person name="Alioto T."/>
            <person name="Gomez Garrido J."/>
        </authorList>
    </citation>
    <scope>NUCLEOTIDE SEQUENCE [LARGE SCALE GENOMIC DNA]</scope>
</reference>
<evidence type="ECO:0000313" key="6">
    <source>
        <dbReference type="Proteomes" id="UP000594638"/>
    </source>
</evidence>
<dbReference type="GO" id="GO:0003924">
    <property type="term" value="F:GTPase activity"/>
    <property type="evidence" value="ECO:0007669"/>
    <property type="project" value="InterPro"/>
</dbReference>
<accession>A0A8S0PCS3</accession>
<keyword evidence="3" id="KW-0342">GTP-binding</keyword>
<dbReference type="InterPro" id="IPR027417">
    <property type="entry name" value="P-loop_NTPase"/>
</dbReference>
<dbReference type="Proteomes" id="UP000594638">
    <property type="component" value="Unassembled WGS sequence"/>
</dbReference>
<keyword evidence="2" id="KW-0547">Nucleotide-binding</keyword>
<dbReference type="Gene3D" id="3.40.50.300">
    <property type="entry name" value="P-loop containing nucleotide triphosphate hydrolases"/>
    <property type="match status" value="1"/>
</dbReference>
<evidence type="ECO:0000256" key="3">
    <source>
        <dbReference type="ARBA" id="ARBA00023134"/>
    </source>
</evidence>
<dbReference type="FunFam" id="3.40.50.300:FF:001447">
    <property type="entry name" value="Ras-related protein Rab-1B"/>
    <property type="match status" value="1"/>
</dbReference>
<dbReference type="PROSITE" id="PS51419">
    <property type="entry name" value="RAB"/>
    <property type="match status" value="1"/>
</dbReference>
<dbReference type="EMBL" id="CACTIH010000040">
    <property type="protein sequence ID" value="CAA2938937.1"/>
    <property type="molecule type" value="Genomic_DNA"/>
</dbReference>
<evidence type="ECO:0000256" key="4">
    <source>
        <dbReference type="ARBA" id="ARBA00037868"/>
    </source>
</evidence>
<dbReference type="Gramene" id="OE9A077251T1">
    <property type="protein sequence ID" value="OE9A077251C1"/>
    <property type="gene ID" value="OE9A077251"/>
</dbReference>
<organism evidence="5 6">
    <name type="scientific">Olea europaea subsp. europaea</name>
    <dbReference type="NCBI Taxonomy" id="158383"/>
    <lineage>
        <taxon>Eukaryota</taxon>
        <taxon>Viridiplantae</taxon>
        <taxon>Streptophyta</taxon>
        <taxon>Embryophyta</taxon>
        <taxon>Tracheophyta</taxon>
        <taxon>Spermatophyta</taxon>
        <taxon>Magnoliopsida</taxon>
        <taxon>eudicotyledons</taxon>
        <taxon>Gunneridae</taxon>
        <taxon>Pentapetalae</taxon>
        <taxon>asterids</taxon>
        <taxon>lamiids</taxon>
        <taxon>Lamiales</taxon>
        <taxon>Oleaceae</taxon>
        <taxon>Oleeae</taxon>
        <taxon>Olea</taxon>
    </lineage>
</organism>
<dbReference type="InterPro" id="IPR050227">
    <property type="entry name" value="Rab"/>
</dbReference>
<comment type="subcellular location">
    <subcellularLocation>
        <location evidence="4">Endomembrane system</location>
        <topology evidence="4">Lipid-anchor</topology>
    </subcellularLocation>
</comment>
<dbReference type="InterPro" id="IPR001806">
    <property type="entry name" value="Small_GTPase"/>
</dbReference>
<dbReference type="SUPFAM" id="SSF52540">
    <property type="entry name" value="P-loop containing nucleoside triphosphate hydrolases"/>
    <property type="match status" value="1"/>
</dbReference>
<proteinExistence type="inferred from homology"/>
<evidence type="ECO:0000256" key="2">
    <source>
        <dbReference type="ARBA" id="ARBA00022741"/>
    </source>
</evidence>
<dbReference type="PANTHER" id="PTHR47977">
    <property type="entry name" value="RAS-RELATED PROTEIN RAB"/>
    <property type="match status" value="1"/>
</dbReference>
<protein>
    <submittedName>
        <fullName evidence="5">GTP-binding YPTM2</fullName>
    </submittedName>
</protein>
<comment type="similarity">
    <text evidence="1">Belongs to the small GTPase superfamily. Rab family.</text>
</comment>